<comment type="caution">
    <text evidence="1">The sequence shown here is derived from an EMBL/GenBank/DDBJ whole genome shotgun (WGS) entry which is preliminary data.</text>
</comment>
<organism evidence="1 2">
    <name type="scientific">Trichonephila clavata</name>
    <name type="common">Joro spider</name>
    <name type="synonym">Nephila clavata</name>
    <dbReference type="NCBI Taxonomy" id="2740835"/>
    <lineage>
        <taxon>Eukaryota</taxon>
        <taxon>Metazoa</taxon>
        <taxon>Ecdysozoa</taxon>
        <taxon>Arthropoda</taxon>
        <taxon>Chelicerata</taxon>
        <taxon>Arachnida</taxon>
        <taxon>Araneae</taxon>
        <taxon>Araneomorphae</taxon>
        <taxon>Entelegynae</taxon>
        <taxon>Araneoidea</taxon>
        <taxon>Nephilidae</taxon>
        <taxon>Trichonephila</taxon>
    </lineage>
</organism>
<name>A0A8X6I533_TRICU</name>
<keyword evidence="2" id="KW-1185">Reference proteome</keyword>
<dbReference type="AlphaFoldDB" id="A0A8X6I533"/>
<accession>A0A8X6I533</accession>
<evidence type="ECO:0000313" key="2">
    <source>
        <dbReference type="Proteomes" id="UP000887116"/>
    </source>
</evidence>
<evidence type="ECO:0000313" key="1">
    <source>
        <dbReference type="EMBL" id="GFQ70995.1"/>
    </source>
</evidence>
<dbReference type="EMBL" id="BMAO01030884">
    <property type="protein sequence ID" value="GFQ70995.1"/>
    <property type="molecule type" value="Genomic_DNA"/>
</dbReference>
<dbReference type="Proteomes" id="UP000887116">
    <property type="component" value="Unassembled WGS sequence"/>
</dbReference>
<protein>
    <submittedName>
        <fullName evidence="1">Uncharacterized protein</fullName>
    </submittedName>
</protein>
<reference evidence="1" key="1">
    <citation type="submission" date="2020-07" db="EMBL/GenBank/DDBJ databases">
        <title>Multicomponent nature underlies the extraordinary mechanical properties of spider dragline silk.</title>
        <authorList>
            <person name="Kono N."/>
            <person name="Nakamura H."/>
            <person name="Mori M."/>
            <person name="Yoshida Y."/>
            <person name="Ohtoshi R."/>
            <person name="Malay A.D."/>
            <person name="Moran D.A.P."/>
            <person name="Tomita M."/>
            <person name="Numata K."/>
            <person name="Arakawa K."/>
        </authorList>
    </citation>
    <scope>NUCLEOTIDE SEQUENCE</scope>
</reference>
<proteinExistence type="predicted"/>
<sequence length="68" mass="7799">MKYERKSHLCYVTVAQDHIPHGFCSPFHNSFEEEITKELARLESSGIAILESIDCSDPDIKKIKSVEF</sequence>
<gene>
    <name evidence="1" type="ORF">TNCT_457391</name>
</gene>